<reference evidence="3" key="1">
    <citation type="submission" date="2012-11" db="EMBL/GenBank/DDBJ databases">
        <authorList>
            <person name="Lucero-Rivera Y.E."/>
            <person name="Tovar-Ramirez D."/>
        </authorList>
    </citation>
    <scope>NUCLEOTIDE SEQUENCE [LARGE SCALE GENOMIC DNA]</scope>
    <source>
        <strain evidence="3">Araruama</strain>
    </source>
</reference>
<evidence type="ECO:0000256" key="1">
    <source>
        <dbReference type="SAM" id="SignalP"/>
    </source>
</evidence>
<gene>
    <name evidence="2" type="ORF">OMM_09708</name>
</gene>
<feature type="chain" id="PRO_5012098196" evidence="1">
    <location>
        <begin position="24"/>
        <end position="84"/>
    </location>
</feature>
<name>A0A1V1P3D7_9BACT</name>
<organism evidence="2 3">
    <name type="scientific">Candidatus Magnetoglobus multicellularis str. Araruama</name>
    <dbReference type="NCBI Taxonomy" id="890399"/>
    <lineage>
        <taxon>Bacteria</taxon>
        <taxon>Pseudomonadati</taxon>
        <taxon>Thermodesulfobacteriota</taxon>
        <taxon>Desulfobacteria</taxon>
        <taxon>Desulfobacterales</taxon>
        <taxon>Desulfobacteraceae</taxon>
        <taxon>Candidatus Magnetoglobus</taxon>
    </lineage>
</organism>
<dbReference type="EMBL" id="ATBP01000673">
    <property type="protein sequence ID" value="ETR69321.1"/>
    <property type="molecule type" value="Genomic_DNA"/>
</dbReference>
<keyword evidence="1" id="KW-0732">Signal</keyword>
<proteinExistence type="predicted"/>
<protein>
    <submittedName>
        <fullName evidence="2">Uncharacterized protein</fullName>
    </submittedName>
</protein>
<evidence type="ECO:0000313" key="2">
    <source>
        <dbReference type="EMBL" id="ETR69321.1"/>
    </source>
</evidence>
<feature type="non-terminal residue" evidence="2">
    <location>
        <position position="84"/>
    </location>
</feature>
<evidence type="ECO:0000313" key="3">
    <source>
        <dbReference type="Proteomes" id="UP000189670"/>
    </source>
</evidence>
<dbReference type="AlphaFoldDB" id="A0A1V1P3D7"/>
<sequence>MNLMHLSKIVVCLFCILVVPAFSQDKNGVSPNTISLPKGPGSIEGLGDSFQPLLNTGMATYEFNINLPQGVNDHTPDLSLSYNS</sequence>
<accession>A0A1V1P3D7</accession>
<dbReference type="Proteomes" id="UP000189670">
    <property type="component" value="Unassembled WGS sequence"/>
</dbReference>
<feature type="signal peptide" evidence="1">
    <location>
        <begin position="1"/>
        <end position="23"/>
    </location>
</feature>
<comment type="caution">
    <text evidence="2">The sequence shown here is derived from an EMBL/GenBank/DDBJ whole genome shotgun (WGS) entry which is preliminary data.</text>
</comment>